<proteinExistence type="predicted"/>
<feature type="compositionally biased region" description="Acidic residues" evidence="3">
    <location>
        <begin position="10"/>
        <end position="25"/>
    </location>
</feature>
<sequence length="139" mass="15594">LDVELIAPYDQEETSLDSETQDDLEAQPFPTTPVRLPYENLPFSPSQFLNSSCQYSSCKLTSTPVVSQTTHNYSSIHSAELHTPRNPYLAQQSFSPRTPTPFKHAIAEVERRAQSKSWSPSDLDDLGEVLKECDMGFQA</sequence>
<gene>
    <name evidence="5" type="primary">ORF21247</name>
</gene>
<organism evidence="5">
    <name type="scientific">Arion vulgaris</name>
    <dbReference type="NCBI Taxonomy" id="1028688"/>
    <lineage>
        <taxon>Eukaryota</taxon>
        <taxon>Metazoa</taxon>
        <taxon>Spiralia</taxon>
        <taxon>Lophotrochozoa</taxon>
        <taxon>Mollusca</taxon>
        <taxon>Gastropoda</taxon>
        <taxon>Heterobranchia</taxon>
        <taxon>Euthyneura</taxon>
        <taxon>Panpulmonata</taxon>
        <taxon>Eupulmonata</taxon>
        <taxon>Stylommatophora</taxon>
        <taxon>Helicina</taxon>
        <taxon>Arionoidea</taxon>
        <taxon>Arionidae</taxon>
        <taxon>Arion</taxon>
    </lineage>
</organism>
<accession>A0A0B6YD95</accession>
<feature type="region of interest" description="Disordered" evidence="3">
    <location>
        <begin position="1"/>
        <end position="33"/>
    </location>
</feature>
<dbReference type="Pfam" id="PF09316">
    <property type="entry name" value="Cmyb_C"/>
    <property type="match status" value="1"/>
</dbReference>
<dbReference type="InterPro" id="IPR015395">
    <property type="entry name" value="C-myb_C"/>
</dbReference>
<feature type="non-terminal residue" evidence="5">
    <location>
        <position position="139"/>
    </location>
</feature>
<dbReference type="AlphaFoldDB" id="A0A0B6YD95"/>
<evidence type="ECO:0000256" key="1">
    <source>
        <dbReference type="ARBA" id="ARBA00022737"/>
    </source>
</evidence>
<keyword evidence="2" id="KW-0238">DNA-binding</keyword>
<dbReference type="GO" id="GO:0003677">
    <property type="term" value="F:DNA binding"/>
    <property type="evidence" value="ECO:0007669"/>
    <property type="project" value="UniProtKB-KW"/>
</dbReference>
<feature type="domain" description="C-myb C-terminal" evidence="4">
    <location>
        <begin position="43"/>
        <end position="132"/>
    </location>
</feature>
<protein>
    <recommendedName>
        <fullName evidence="4">C-myb C-terminal domain-containing protein</fullName>
    </recommendedName>
</protein>
<name>A0A0B6YD95_9EUPU</name>
<feature type="non-terminal residue" evidence="5">
    <location>
        <position position="1"/>
    </location>
</feature>
<dbReference type="EMBL" id="HACG01006926">
    <property type="protein sequence ID" value="CEK53791.1"/>
    <property type="molecule type" value="Transcribed_RNA"/>
</dbReference>
<evidence type="ECO:0000256" key="2">
    <source>
        <dbReference type="ARBA" id="ARBA00023125"/>
    </source>
</evidence>
<evidence type="ECO:0000259" key="4">
    <source>
        <dbReference type="Pfam" id="PF09316"/>
    </source>
</evidence>
<reference evidence="5" key="1">
    <citation type="submission" date="2014-12" db="EMBL/GenBank/DDBJ databases">
        <title>Insight into the proteome of Arion vulgaris.</title>
        <authorList>
            <person name="Aradska J."/>
            <person name="Bulat T."/>
            <person name="Smidak R."/>
            <person name="Sarate P."/>
            <person name="Gangsoo J."/>
            <person name="Sialana F."/>
            <person name="Bilban M."/>
            <person name="Lubec G."/>
        </authorList>
    </citation>
    <scope>NUCLEOTIDE SEQUENCE</scope>
    <source>
        <tissue evidence="5">Skin</tissue>
    </source>
</reference>
<keyword evidence="1" id="KW-0677">Repeat</keyword>
<evidence type="ECO:0000313" key="5">
    <source>
        <dbReference type="EMBL" id="CEK53791.1"/>
    </source>
</evidence>
<evidence type="ECO:0000256" key="3">
    <source>
        <dbReference type="SAM" id="MobiDB-lite"/>
    </source>
</evidence>